<reference evidence="3" key="1">
    <citation type="submission" date="2020-02" db="EMBL/GenBank/DDBJ databases">
        <title>Draft genome sequence of Candidatus Afipia apatlaquensis IBT-C3, a potential strain for decolorization of textile dyes.</title>
        <authorList>
            <person name="Sanchez-Reyes A."/>
            <person name="Breton-Deval L."/>
            <person name="Mangelson H."/>
            <person name="Sanchez-Flores A."/>
        </authorList>
    </citation>
    <scope>NUCLEOTIDE SEQUENCE [LARGE SCALE GENOMIC DNA]</scope>
    <source>
        <strain evidence="3">IBT-C3</strain>
    </source>
</reference>
<dbReference type="SUPFAM" id="SSF103515">
    <property type="entry name" value="Autotransporter"/>
    <property type="match status" value="1"/>
</dbReference>
<dbReference type="PROSITE" id="PS51208">
    <property type="entry name" value="AUTOTRANSPORTER"/>
    <property type="match status" value="1"/>
</dbReference>
<dbReference type="Pfam" id="PF03797">
    <property type="entry name" value="Autotransporter"/>
    <property type="match status" value="1"/>
</dbReference>
<dbReference type="InterPro" id="IPR005546">
    <property type="entry name" value="Autotransporte_beta"/>
</dbReference>
<protein>
    <submittedName>
        <fullName evidence="3">Autotransporter outer membrane beta-barrel domain-containing protein</fullName>
    </submittedName>
</protein>
<evidence type="ECO:0000256" key="1">
    <source>
        <dbReference type="SAM" id="SignalP"/>
    </source>
</evidence>
<evidence type="ECO:0000259" key="2">
    <source>
        <dbReference type="PROSITE" id="PS51208"/>
    </source>
</evidence>
<feature type="signal peptide" evidence="1">
    <location>
        <begin position="1"/>
        <end position="34"/>
    </location>
</feature>
<sequence>MKMTVSQPSMSRMKVLYAAASGLTVLCAASSASAQFAPIPNVTDNASQLSVGASQLDIGSSFLQRLGREATYGYAARDNSGGGGASQSTAEPLYRTWAETYGIRARTAAQGTFVGDKRGTLGFVGGIGATVAPGLNVGFSVDQSHTWIDVPLALQTATLDMTQLGINASYSNGPWTVAMAAVHGFARISSIRATPLGSAFANYRGSIDGVLGELNYTYSVGQSRIVPKVALEYVAARTDRFSESGGFLPVTVADGHGERARVLAGAEFGHYWIVGQQAIDVSVYGKFVDNFAQNIGTVQVSLGSNAIGVQGIRESRNGADAGAAASWILSNTARLYANYDGRFRSGYESHQGTVGVELKW</sequence>
<dbReference type="AlphaFoldDB" id="A0A7C9RG23"/>
<keyword evidence="4" id="KW-1185">Reference proteome</keyword>
<dbReference type="InterPro" id="IPR036709">
    <property type="entry name" value="Autotransporte_beta_dom_sf"/>
</dbReference>
<evidence type="ECO:0000313" key="3">
    <source>
        <dbReference type="EMBL" id="NGX96545.1"/>
    </source>
</evidence>
<organism evidence="3 4">
    <name type="scientific">Candidatus Afipia apatlaquensis</name>
    <dbReference type="NCBI Taxonomy" id="2712852"/>
    <lineage>
        <taxon>Bacteria</taxon>
        <taxon>Pseudomonadati</taxon>
        <taxon>Pseudomonadota</taxon>
        <taxon>Alphaproteobacteria</taxon>
        <taxon>Hyphomicrobiales</taxon>
        <taxon>Nitrobacteraceae</taxon>
        <taxon>Afipia</taxon>
    </lineage>
</organism>
<comment type="caution">
    <text evidence="3">The sequence shown here is derived from an EMBL/GenBank/DDBJ whole genome shotgun (WGS) entry which is preliminary data.</text>
</comment>
<name>A0A7C9RG23_9BRAD</name>
<keyword evidence="1" id="KW-0732">Signal</keyword>
<evidence type="ECO:0000313" key="4">
    <source>
        <dbReference type="Proteomes" id="UP000480266"/>
    </source>
</evidence>
<dbReference type="SMART" id="SM00869">
    <property type="entry name" value="Autotransporter"/>
    <property type="match status" value="1"/>
</dbReference>
<dbReference type="EMBL" id="JAAMRR010000785">
    <property type="protein sequence ID" value="NGX96545.1"/>
    <property type="molecule type" value="Genomic_DNA"/>
</dbReference>
<dbReference type="Proteomes" id="UP000480266">
    <property type="component" value="Unassembled WGS sequence"/>
</dbReference>
<feature type="chain" id="PRO_5028842473" evidence="1">
    <location>
        <begin position="35"/>
        <end position="360"/>
    </location>
</feature>
<proteinExistence type="predicted"/>
<dbReference type="Gene3D" id="2.40.128.130">
    <property type="entry name" value="Autotransporter beta-domain"/>
    <property type="match status" value="1"/>
</dbReference>
<feature type="domain" description="Autotransporter" evidence="2">
    <location>
        <begin position="89"/>
        <end position="360"/>
    </location>
</feature>
<accession>A0A7C9RG23</accession>
<gene>
    <name evidence="3" type="ORF">G4V63_15405</name>
</gene>